<protein>
    <submittedName>
        <fullName evidence="1">Uncharacterized protein</fullName>
    </submittedName>
</protein>
<sequence length="406" mass="45380">MTRLTDDSVDYDLSFEEQLPPTVEVCVVKSSFSGSNNSIAATASSPPSLSQSSISSLPAEYYDDAGLEEDDDTKHYPLRARNAVYALGGAVRSLPNPLETFPRIIRTEGMAFLFKPFGMDQLYRLLTCRRPVLLRRPFGWGIEIFAATFAARVAIAPRVPFDIFHSDECTMDSSIGLHQDTILALDLKAVDVESDIAATLPRYVHTRCQKYSQSYGTWDILPIESFLYSESPSAAIISYTASDDVQPPLILLIENFDEIQTPAAELVVNAFFHELEHLVVIGHIKALVLLSDMYDERPPVPTLQRTIDISHHPAFQTAVGCMKQDVWDLDEALAESFPEARGDVFLMLEDRGISPVLFTDPEWDKELPPSHPLRVAKLRLSEGNRGVYPLEPVMEVLTEKYSLKQP</sequence>
<dbReference type="EMBL" id="JARKIF010000009">
    <property type="protein sequence ID" value="KAJ7630444.1"/>
    <property type="molecule type" value="Genomic_DNA"/>
</dbReference>
<evidence type="ECO:0000313" key="1">
    <source>
        <dbReference type="EMBL" id="KAJ7630444.1"/>
    </source>
</evidence>
<comment type="caution">
    <text evidence="1">The sequence shown here is derived from an EMBL/GenBank/DDBJ whole genome shotgun (WGS) entry which is preliminary data.</text>
</comment>
<reference evidence="1" key="1">
    <citation type="submission" date="2023-03" db="EMBL/GenBank/DDBJ databases">
        <title>Massive genome expansion in bonnet fungi (Mycena s.s.) driven by repeated elements and novel gene families across ecological guilds.</title>
        <authorList>
            <consortium name="Lawrence Berkeley National Laboratory"/>
            <person name="Harder C.B."/>
            <person name="Miyauchi S."/>
            <person name="Viragh M."/>
            <person name="Kuo A."/>
            <person name="Thoen E."/>
            <person name="Andreopoulos B."/>
            <person name="Lu D."/>
            <person name="Skrede I."/>
            <person name="Drula E."/>
            <person name="Henrissat B."/>
            <person name="Morin E."/>
            <person name="Kohler A."/>
            <person name="Barry K."/>
            <person name="LaButti K."/>
            <person name="Morin E."/>
            <person name="Salamov A."/>
            <person name="Lipzen A."/>
            <person name="Mereny Z."/>
            <person name="Hegedus B."/>
            <person name="Baldrian P."/>
            <person name="Stursova M."/>
            <person name="Weitz H."/>
            <person name="Taylor A."/>
            <person name="Grigoriev I.V."/>
            <person name="Nagy L.G."/>
            <person name="Martin F."/>
            <person name="Kauserud H."/>
        </authorList>
    </citation>
    <scope>NUCLEOTIDE SEQUENCE</scope>
    <source>
        <strain evidence="1">9284</strain>
    </source>
</reference>
<keyword evidence="2" id="KW-1185">Reference proteome</keyword>
<gene>
    <name evidence="1" type="ORF">FB45DRAFT_535333</name>
</gene>
<proteinExistence type="predicted"/>
<evidence type="ECO:0000313" key="2">
    <source>
        <dbReference type="Proteomes" id="UP001221142"/>
    </source>
</evidence>
<name>A0AAD7FKW0_9AGAR</name>
<organism evidence="1 2">
    <name type="scientific">Roridomyces roridus</name>
    <dbReference type="NCBI Taxonomy" id="1738132"/>
    <lineage>
        <taxon>Eukaryota</taxon>
        <taxon>Fungi</taxon>
        <taxon>Dikarya</taxon>
        <taxon>Basidiomycota</taxon>
        <taxon>Agaricomycotina</taxon>
        <taxon>Agaricomycetes</taxon>
        <taxon>Agaricomycetidae</taxon>
        <taxon>Agaricales</taxon>
        <taxon>Marasmiineae</taxon>
        <taxon>Mycenaceae</taxon>
        <taxon>Roridomyces</taxon>
    </lineage>
</organism>
<dbReference type="Proteomes" id="UP001221142">
    <property type="component" value="Unassembled WGS sequence"/>
</dbReference>
<accession>A0AAD7FKW0</accession>
<dbReference type="AlphaFoldDB" id="A0AAD7FKW0"/>